<name>A0A371DS44_9APHY</name>
<evidence type="ECO:0000313" key="1">
    <source>
        <dbReference type="EMBL" id="RDX55366.1"/>
    </source>
</evidence>
<dbReference type="Gene3D" id="3.80.10.10">
    <property type="entry name" value="Ribonuclease Inhibitor"/>
    <property type="match status" value="1"/>
</dbReference>
<dbReference type="InterPro" id="IPR036047">
    <property type="entry name" value="F-box-like_dom_sf"/>
</dbReference>
<protein>
    <recommendedName>
        <fullName evidence="3">F-box domain-containing protein</fullName>
    </recommendedName>
</protein>
<dbReference type="InterPro" id="IPR032675">
    <property type="entry name" value="LRR_dom_sf"/>
</dbReference>
<dbReference type="SUPFAM" id="SSF52047">
    <property type="entry name" value="RNI-like"/>
    <property type="match status" value="1"/>
</dbReference>
<proteinExistence type="predicted"/>
<dbReference type="OrthoDB" id="2747681at2759"/>
<evidence type="ECO:0000313" key="2">
    <source>
        <dbReference type="Proteomes" id="UP000256964"/>
    </source>
</evidence>
<sequence length="443" mass="50259">MTNHVDEAGMIPFRLPMDIEYLVIDQLADDKHSLASCSLVCSAWLNTSRTNLFRTIIIQSPVHEDNHFSDFLLFLQGRDEGSSGPLTLIANSVREFKIRGFCLSALTEFPMNLLHAYLAVLPKLEHLSLSQLCLVDHSAAFPDQHLTVRPLKTLTIKYCESKPYDDPRHVFEVMQLFSSIGFLTVDGTWKAPLPVRLNSRLRSGPRVSGLKCGLGAPAATALFDQLRSSRSLTRLAHVVVRLDEDCNTTVTPAFLDEAGPNIRHLELNMDYSFDINGVIEEVPSIRLCTCTKLQLLTLWVYCMHDYLYHYDRTLVNWFGSFFRAHRQLLDRDVPSLSALREIEFKIYPGGQVALDIFPRVTELAADWEEMESTLLKLPSLEFVKYAFLPGWVQLPQEAEEMIAGCIRGRLPSICASRRVEVVFHSKTMSDATYNIGISREIKY</sequence>
<reference evidence="1 2" key="1">
    <citation type="journal article" date="2018" name="Biotechnol. Biofuels">
        <title>Integrative visual omics of the white-rot fungus Polyporus brumalis exposes the biotechnological potential of its oxidative enzymes for delignifying raw plant biomass.</title>
        <authorList>
            <person name="Miyauchi S."/>
            <person name="Rancon A."/>
            <person name="Drula E."/>
            <person name="Hage H."/>
            <person name="Chaduli D."/>
            <person name="Favel A."/>
            <person name="Grisel S."/>
            <person name="Henrissat B."/>
            <person name="Herpoel-Gimbert I."/>
            <person name="Ruiz-Duenas F.J."/>
            <person name="Chevret D."/>
            <person name="Hainaut M."/>
            <person name="Lin J."/>
            <person name="Wang M."/>
            <person name="Pangilinan J."/>
            <person name="Lipzen A."/>
            <person name="Lesage-Meessen L."/>
            <person name="Navarro D."/>
            <person name="Riley R."/>
            <person name="Grigoriev I.V."/>
            <person name="Zhou S."/>
            <person name="Raouche S."/>
            <person name="Rosso M.N."/>
        </authorList>
    </citation>
    <scope>NUCLEOTIDE SEQUENCE [LARGE SCALE GENOMIC DNA]</scope>
    <source>
        <strain evidence="1 2">BRFM 1820</strain>
    </source>
</reference>
<keyword evidence="2" id="KW-1185">Reference proteome</keyword>
<gene>
    <name evidence="1" type="ORF">OH76DRAFT_1468688</name>
</gene>
<accession>A0A371DS44</accession>
<dbReference type="AlphaFoldDB" id="A0A371DS44"/>
<dbReference type="EMBL" id="KZ857382">
    <property type="protein sequence ID" value="RDX55366.1"/>
    <property type="molecule type" value="Genomic_DNA"/>
</dbReference>
<evidence type="ECO:0008006" key="3">
    <source>
        <dbReference type="Google" id="ProtNLM"/>
    </source>
</evidence>
<dbReference type="SUPFAM" id="SSF81383">
    <property type="entry name" value="F-box domain"/>
    <property type="match status" value="1"/>
</dbReference>
<dbReference type="Proteomes" id="UP000256964">
    <property type="component" value="Unassembled WGS sequence"/>
</dbReference>
<organism evidence="1 2">
    <name type="scientific">Lentinus brumalis</name>
    <dbReference type="NCBI Taxonomy" id="2498619"/>
    <lineage>
        <taxon>Eukaryota</taxon>
        <taxon>Fungi</taxon>
        <taxon>Dikarya</taxon>
        <taxon>Basidiomycota</taxon>
        <taxon>Agaricomycotina</taxon>
        <taxon>Agaricomycetes</taxon>
        <taxon>Polyporales</taxon>
        <taxon>Polyporaceae</taxon>
        <taxon>Lentinus</taxon>
    </lineage>
</organism>